<proteinExistence type="predicted"/>
<gene>
    <name evidence="2" type="ORF">COLO4_10225</name>
</gene>
<dbReference type="PANTHER" id="PTHR47074:SF48">
    <property type="entry name" value="POLYNUCLEOTIDYL TRANSFERASE, RIBONUCLEASE H-LIKE SUPERFAMILY PROTEIN"/>
    <property type="match status" value="1"/>
</dbReference>
<protein>
    <recommendedName>
        <fullName evidence="1">RNase H type-1 domain-containing protein</fullName>
    </recommendedName>
</protein>
<evidence type="ECO:0000313" key="3">
    <source>
        <dbReference type="Proteomes" id="UP000187203"/>
    </source>
</evidence>
<feature type="domain" description="RNase H type-1" evidence="1">
    <location>
        <begin position="125"/>
        <end position="246"/>
    </location>
</feature>
<dbReference type="InterPro" id="IPR044730">
    <property type="entry name" value="RNase_H-like_dom_plant"/>
</dbReference>
<accession>A0A1R3K9I2</accession>
<dbReference type="InterPro" id="IPR052929">
    <property type="entry name" value="RNase_H-like_EbsB-rel"/>
</dbReference>
<dbReference type="InterPro" id="IPR036397">
    <property type="entry name" value="RNaseH_sf"/>
</dbReference>
<dbReference type="PANTHER" id="PTHR47074">
    <property type="entry name" value="BNAC02G40300D PROTEIN"/>
    <property type="match status" value="1"/>
</dbReference>
<dbReference type="InterPro" id="IPR012337">
    <property type="entry name" value="RNaseH-like_sf"/>
</dbReference>
<name>A0A1R3K9I2_9ROSI</name>
<dbReference type="Gene3D" id="3.30.420.10">
    <property type="entry name" value="Ribonuclease H-like superfamily/Ribonuclease H"/>
    <property type="match status" value="1"/>
</dbReference>
<sequence length="262" mass="28783">MQVLGNESVLHAIKECPCVVKVWSHVWNFFINDETFVQNEVQCVDDLDSSQLADWTRLGLITAWAVWSARNKELYEEVTMRPIDTAIFAFSYLKEFGRSTLAASIVPPKEKPRWSPSIDATIKINFDGAVSVGGGFSGYGIVARDSAGQVLGACAGRIPYVADAFVAESFAAVRALSWAREMGFGGIIVEGDALSIIRKLNSPNLDFSPVGAYIEEAKSLSVLFRRCCFQYINRNGNLVAHVLAQHSLSLGEEIVWVDDVPS</sequence>
<dbReference type="Pfam" id="PF13456">
    <property type="entry name" value="RVT_3"/>
    <property type="match status" value="1"/>
</dbReference>
<evidence type="ECO:0000313" key="2">
    <source>
        <dbReference type="EMBL" id="OMP03760.1"/>
    </source>
</evidence>
<dbReference type="InterPro" id="IPR002156">
    <property type="entry name" value="RNaseH_domain"/>
</dbReference>
<dbReference type="GO" id="GO:0004523">
    <property type="term" value="F:RNA-DNA hybrid ribonuclease activity"/>
    <property type="evidence" value="ECO:0007669"/>
    <property type="project" value="InterPro"/>
</dbReference>
<dbReference type="STRING" id="93759.A0A1R3K9I2"/>
<organism evidence="2 3">
    <name type="scientific">Corchorus olitorius</name>
    <dbReference type="NCBI Taxonomy" id="93759"/>
    <lineage>
        <taxon>Eukaryota</taxon>
        <taxon>Viridiplantae</taxon>
        <taxon>Streptophyta</taxon>
        <taxon>Embryophyta</taxon>
        <taxon>Tracheophyta</taxon>
        <taxon>Spermatophyta</taxon>
        <taxon>Magnoliopsida</taxon>
        <taxon>eudicotyledons</taxon>
        <taxon>Gunneridae</taxon>
        <taxon>Pentapetalae</taxon>
        <taxon>rosids</taxon>
        <taxon>malvids</taxon>
        <taxon>Malvales</taxon>
        <taxon>Malvaceae</taxon>
        <taxon>Grewioideae</taxon>
        <taxon>Apeibeae</taxon>
        <taxon>Corchorus</taxon>
    </lineage>
</organism>
<dbReference type="SUPFAM" id="SSF53098">
    <property type="entry name" value="Ribonuclease H-like"/>
    <property type="match status" value="1"/>
</dbReference>
<evidence type="ECO:0000259" key="1">
    <source>
        <dbReference type="Pfam" id="PF13456"/>
    </source>
</evidence>
<comment type="caution">
    <text evidence="2">The sequence shown here is derived from an EMBL/GenBank/DDBJ whole genome shotgun (WGS) entry which is preliminary data.</text>
</comment>
<dbReference type="OrthoDB" id="1002691at2759"/>
<dbReference type="CDD" id="cd06222">
    <property type="entry name" value="RNase_H_like"/>
    <property type="match status" value="1"/>
</dbReference>
<dbReference type="AlphaFoldDB" id="A0A1R3K9I2"/>
<dbReference type="EMBL" id="AWUE01014424">
    <property type="protein sequence ID" value="OMP03760.1"/>
    <property type="molecule type" value="Genomic_DNA"/>
</dbReference>
<dbReference type="Proteomes" id="UP000187203">
    <property type="component" value="Unassembled WGS sequence"/>
</dbReference>
<reference evidence="3" key="1">
    <citation type="submission" date="2013-09" db="EMBL/GenBank/DDBJ databases">
        <title>Corchorus olitorius genome sequencing.</title>
        <authorList>
            <person name="Alam M."/>
            <person name="Haque M.S."/>
            <person name="Islam M.S."/>
            <person name="Emdad E.M."/>
            <person name="Islam M.M."/>
            <person name="Ahmed B."/>
            <person name="Halim A."/>
            <person name="Hossen Q.M.M."/>
            <person name="Hossain M.Z."/>
            <person name="Ahmed R."/>
            <person name="Khan M.M."/>
            <person name="Islam R."/>
            <person name="Rashid M.M."/>
            <person name="Khan S.A."/>
            <person name="Rahman M.S."/>
            <person name="Alam M."/>
            <person name="Yahiya A.S."/>
            <person name="Khan M.S."/>
            <person name="Azam M.S."/>
            <person name="Haque T."/>
            <person name="Lashkar M.Z.H."/>
            <person name="Akhand A.I."/>
            <person name="Morshed G."/>
            <person name="Roy S."/>
            <person name="Uddin K.S."/>
            <person name="Rabeya T."/>
            <person name="Hossain A.S."/>
            <person name="Chowdhury A."/>
            <person name="Snigdha A.R."/>
            <person name="Mortoza M.S."/>
            <person name="Matin S.A."/>
            <person name="Hoque S.M.E."/>
            <person name="Islam M.K."/>
            <person name="Roy D.K."/>
            <person name="Haider R."/>
            <person name="Moosa M.M."/>
            <person name="Elias S.M."/>
            <person name="Hasan A.M."/>
            <person name="Jahan S."/>
            <person name="Shafiuddin M."/>
            <person name="Mahmood N."/>
            <person name="Shommy N.S."/>
        </authorList>
    </citation>
    <scope>NUCLEOTIDE SEQUENCE [LARGE SCALE GENOMIC DNA]</scope>
    <source>
        <strain evidence="3">cv. O-4</strain>
    </source>
</reference>
<dbReference type="GO" id="GO:0003676">
    <property type="term" value="F:nucleic acid binding"/>
    <property type="evidence" value="ECO:0007669"/>
    <property type="project" value="InterPro"/>
</dbReference>
<keyword evidence="3" id="KW-1185">Reference proteome</keyword>